<evidence type="ECO:0000313" key="9">
    <source>
        <dbReference type="Proteomes" id="UP000516320"/>
    </source>
</evidence>
<keyword evidence="9" id="KW-1185">Reference proteome</keyword>
<dbReference type="KEGG" id="cpoy:GP475_07160"/>
<dbReference type="EMBL" id="CP046884">
    <property type="protein sequence ID" value="QNQ90437.1"/>
    <property type="molecule type" value="Genomic_DNA"/>
</dbReference>
<accession>A0A7H0SPG2</accession>
<dbReference type="PANTHER" id="PTHR42893">
    <property type="entry name" value="PROTEIN DETOXIFICATION 44, CHLOROPLASTIC-RELATED"/>
    <property type="match status" value="1"/>
</dbReference>
<dbReference type="PANTHER" id="PTHR42893:SF46">
    <property type="entry name" value="PROTEIN DETOXIFICATION 44, CHLOROPLASTIC"/>
    <property type="match status" value="1"/>
</dbReference>
<proteinExistence type="inferred from homology"/>
<evidence type="ECO:0000256" key="2">
    <source>
        <dbReference type="ARBA" id="ARBA00010199"/>
    </source>
</evidence>
<dbReference type="InterPro" id="IPR048279">
    <property type="entry name" value="MdtK-like"/>
</dbReference>
<keyword evidence="5" id="KW-0812">Transmembrane</keyword>
<evidence type="ECO:0000256" key="5">
    <source>
        <dbReference type="ARBA" id="ARBA00022692"/>
    </source>
</evidence>
<dbReference type="AlphaFoldDB" id="A0A7H0SPG2"/>
<evidence type="ECO:0000256" key="3">
    <source>
        <dbReference type="ARBA" id="ARBA00022448"/>
    </source>
</evidence>
<evidence type="ECO:0000256" key="6">
    <source>
        <dbReference type="ARBA" id="ARBA00022989"/>
    </source>
</evidence>
<keyword evidence="4" id="KW-1003">Cell membrane</keyword>
<dbReference type="GO" id="GO:0015297">
    <property type="term" value="F:antiporter activity"/>
    <property type="evidence" value="ECO:0007669"/>
    <property type="project" value="InterPro"/>
</dbReference>
<gene>
    <name evidence="8" type="ORF">GP475_07160</name>
</gene>
<evidence type="ECO:0000256" key="4">
    <source>
        <dbReference type="ARBA" id="ARBA00022475"/>
    </source>
</evidence>
<keyword evidence="6" id="KW-1133">Transmembrane helix</keyword>
<protein>
    <submittedName>
        <fullName evidence="8">MATE family efflux transporter</fullName>
    </submittedName>
</protein>
<sequence>MAHSSRREQADAAVNISAREILALALPALGVLIAPPLYLLFDTAIVGRLGRFDLAALTAGTTIQSLITTQLTFLSYGTTARSARFFGRGHTSAAVREGVQSTWVALAVGSVLATIVMVFAPAITTWLAGSEDIGREAARWLRIAALGVPLILVIMAGNGWMRGVQDAVSPLFFTLAGVIPGAVAVPFFVAHWGLVGSAFANVLGASITATCFLIKLLRSHSGSWLPDWSTMRSQLVLGRDLILRSLSFQATFLAAAAVAARAGEASLAAHQILLQLWSFISLVLDSLGIAAQSLTGAALGKGTYDLARKTGIQVTRWSMLFAALICVIMAVFSRHIPALFTPDNEVRAALAGPWWLLVIMVLLGGIVFALDGILLGAADANYLRTISIASVLCGFFPAVILAQIFHTGLLGIWFGLVLFILIRLGAVAWRFHSMRWVSNVVKE</sequence>
<name>A0A7H0SPG2_9CORY</name>
<dbReference type="InterPro" id="IPR002528">
    <property type="entry name" value="MATE_fam"/>
</dbReference>
<evidence type="ECO:0000313" key="8">
    <source>
        <dbReference type="EMBL" id="QNQ90437.1"/>
    </source>
</evidence>
<dbReference type="CDD" id="cd13136">
    <property type="entry name" value="MATE_DinF_like"/>
    <property type="match status" value="1"/>
</dbReference>
<organism evidence="8 9">
    <name type="scientific">Corynebacterium poyangense</name>
    <dbReference type="NCBI Taxonomy" id="2684405"/>
    <lineage>
        <taxon>Bacteria</taxon>
        <taxon>Bacillati</taxon>
        <taxon>Actinomycetota</taxon>
        <taxon>Actinomycetes</taxon>
        <taxon>Mycobacteriales</taxon>
        <taxon>Corynebacteriaceae</taxon>
        <taxon>Corynebacterium</taxon>
    </lineage>
</organism>
<dbReference type="PIRSF" id="PIRSF006603">
    <property type="entry name" value="DinF"/>
    <property type="match status" value="1"/>
</dbReference>
<reference evidence="8 9" key="1">
    <citation type="submission" date="2019-12" db="EMBL/GenBank/DDBJ databases">
        <title>Corynebacterium sp. nov., isolated from feces of the Anser Albifrons in China.</title>
        <authorList>
            <person name="Liu Q."/>
        </authorList>
    </citation>
    <scope>NUCLEOTIDE SEQUENCE [LARGE SCALE GENOMIC DNA]</scope>
    <source>
        <strain evidence="8 9">4H37-19</strain>
    </source>
</reference>
<dbReference type="NCBIfam" id="TIGR00797">
    <property type="entry name" value="matE"/>
    <property type="match status" value="1"/>
</dbReference>
<dbReference type="GO" id="GO:0042910">
    <property type="term" value="F:xenobiotic transmembrane transporter activity"/>
    <property type="evidence" value="ECO:0007669"/>
    <property type="project" value="InterPro"/>
</dbReference>
<comment type="subcellular location">
    <subcellularLocation>
        <location evidence="1">Cell membrane</location>
        <topology evidence="1">Multi-pass membrane protein</topology>
    </subcellularLocation>
</comment>
<dbReference type="RefSeq" id="WP_187973752.1">
    <property type="nucleotide sequence ID" value="NZ_CP046884.1"/>
</dbReference>
<dbReference type="Proteomes" id="UP000516320">
    <property type="component" value="Chromosome"/>
</dbReference>
<dbReference type="Pfam" id="PF01554">
    <property type="entry name" value="MatE"/>
    <property type="match status" value="2"/>
</dbReference>
<evidence type="ECO:0000256" key="1">
    <source>
        <dbReference type="ARBA" id="ARBA00004651"/>
    </source>
</evidence>
<dbReference type="InterPro" id="IPR044644">
    <property type="entry name" value="DinF-like"/>
</dbReference>
<keyword evidence="7" id="KW-0472">Membrane</keyword>
<dbReference type="GO" id="GO:0005886">
    <property type="term" value="C:plasma membrane"/>
    <property type="evidence" value="ECO:0007669"/>
    <property type="project" value="UniProtKB-SubCell"/>
</dbReference>
<evidence type="ECO:0000256" key="7">
    <source>
        <dbReference type="ARBA" id="ARBA00023136"/>
    </source>
</evidence>
<comment type="similarity">
    <text evidence="2">Belongs to the multi antimicrobial extrusion (MATE) (TC 2.A.66.1) family.</text>
</comment>
<keyword evidence="3" id="KW-0813">Transport</keyword>